<feature type="region of interest" description="Disordered" evidence="2">
    <location>
        <begin position="254"/>
        <end position="285"/>
    </location>
</feature>
<evidence type="ECO:0000313" key="4">
    <source>
        <dbReference type="Proteomes" id="UP000674318"/>
    </source>
</evidence>
<keyword evidence="1" id="KW-0175">Coiled coil</keyword>
<dbReference type="OrthoDB" id="10255247at2759"/>
<feature type="coiled-coil region" evidence="1">
    <location>
        <begin position="22"/>
        <end position="52"/>
    </location>
</feature>
<dbReference type="InterPro" id="IPR033192">
    <property type="entry name" value="ODAD3"/>
</dbReference>
<dbReference type="GO" id="GO:0003341">
    <property type="term" value="P:cilium movement"/>
    <property type="evidence" value="ECO:0007669"/>
    <property type="project" value="InterPro"/>
</dbReference>
<dbReference type="RefSeq" id="XP_067758389.1">
    <property type="nucleotide sequence ID" value="XM_067902042.1"/>
</dbReference>
<feature type="compositionally biased region" description="Low complexity" evidence="2">
    <location>
        <begin position="606"/>
        <end position="617"/>
    </location>
</feature>
<feature type="coiled-coil region" evidence="1">
    <location>
        <begin position="327"/>
        <end position="361"/>
    </location>
</feature>
<feature type="coiled-coil region" evidence="1">
    <location>
        <begin position="431"/>
        <end position="458"/>
    </location>
</feature>
<comment type="caution">
    <text evidence="3">The sequence shown here is derived from an EMBL/GenBank/DDBJ whole genome shotgun (WGS) entry which is preliminary data.</text>
</comment>
<protein>
    <submittedName>
        <fullName evidence="3">Uncharacterized protein</fullName>
    </submittedName>
</protein>
<proteinExistence type="predicted"/>
<dbReference type="GO" id="GO:0036064">
    <property type="term" value="C:ciliary basal body"/>
    <property type="evidence" value="ECO:0007669"/>
    <property type="project" value="TreeGrafter"/>
</dbReference>
<keyword evidence="4" id="KW-1185">Reference proteome</keyword>
<dbReference type="GO" id="GO:0035253">
    <property type="term" value="C:ciliary rootlet"/>
    <property type="evidence" value="ECO:0007669"/>
    <property type="project" value="TreeGrafter"/>
</dbReference>
<dbReference type="GO" id="GO:0097542">
    <property type="term" value="C:ciliary tip"/>
    <property type="evidence" value="ECO:0007669"/>
    <property type="project" value="TreeGrafter"/>
</dbReference>
<evidence type="ECO:0000256" key="1">
    <source>
        <dbReference type="SAM" id="Coils"/>
    </source>
</evidence>
<dbReference type="Proteomes" id="UP000674318">
    <property type="component" value="Unassembled WGS sequence"/>
</dbReference>
<dbReference type="EMBL" id="JAFJZO010000015">
    <property type="protein sequence ID" value="KAG5509082.1"/>
    <property type="molecule type" value="Genomic_DNA"/>
</dbReference>
<accession>A0A836I0D7</accession>
<reference evidence="3 4" key="1">
    <citation type="submission" date="2021-02" db="EMBL/GenBank/DDBJ databases">
        <title>Porcisia hertigi Genome sequencing and assembly.</title>
        <authorList>
            <person name="Almutairi H."/>
            <person name="Gatherer D."/>
        </authorList>
    </citation>
    <scope>NUCLEOTIDE SEQUENCE [LARGE SCALE GENOMIC DNA]</scope>
    <source>
        <strain evidence="3 4">C119</strain>
    </source>
</reference>
<dbReference type="PANTHER" id="PTHR46518:SF2">
    <property type="match status" value="1"/>
</dbReference>
<dbReference type="GO" id="GO:0036158">
    <property type="term" value="P:outer dynein arm assembly"/>
    <property type="evidence" value="ECO:0007669"/>
    <property type="project" value="InterPro"/>
</dbReference>
<evidence type="ECO:0000256" key="2">
    <source>
        <dbReference type="SAM" id="MobiDB-lite"/>
    </source>
</evidence>
<dbReference type="AlphaFoldDB" id="A0A836I0D7"/>
<dbReference type="GeneID" id="94292119"/>
<feature type="region of interest" description="Disordered" evidence="2">
    <location>
        <begin position="606"/>
        <end position="625"/>
    </location>
</feature>
<dbReference type="PANTHER" id="PTHR46518">
    <property type="entry name" value="COILED-COIL DOMAIN-CONTAINING PROTEIN 151"/>
    <property type="match status" value="1"/>
</dbReference>
<sequence length="661" mass="74483">MNTIATERTAKTRQSVIDMGQRNQLETLQAEVRRNNEQLTSLRRENKELRLVLNQAIRGKRDVSSEDHYSKEEDLLHNKMCVLKRSLNAVKGKNAELLKWIDRTNEENRYIQMEGNGTLESDSSVAHKIRALENRLDKCLVKHSEVQTIRRTYETLLERLQLEQAGFNTQVSSTEQALQCANKDLGELVAVWKSAAKARDVAKAEVADLKAQLAAERLKQRKDLDERRTFIEEKRQQLEKKHETMLLKLRQQEERHTRTMQSAANVSSGSVRRRGQRSRTMSTTSITPEELEQIQRQKIAYIRLRDVTMGTSVTDVLMKLRERSDHHVQLQATAAELDASMQELEKEKKALQSEWEEVNHRAGHALVSARAMRTARDTHGAADEDTSRSVAVNRNDGAMDKNQNAATGAGGAEVGDFGLLADRRHERRIVVEEFRLHLQQRQDELEAAEEEHHQLAEILREVDLGVQYLAEKLSVPSALSITLNASTNAAVSPESFSQPGFRTTLVIDLLRNCGSKLRVMLEDLSPGELEAVARTMSEVKFLIPGTNVRIPDVLKAQRVHGLPLLTDGAAPSPVTMAPAGGHSLPAQRRSWGSNSDVQAACAAFSSTAPSASTAPSSEDYPENEIHDRQELKMMSMATVEREQQKARKRQMQLRRNKEEMA</sequence>
<gene>
    <name evidence="3" type="ORF">JKF63_06090</name>
</gene>
<feature type="region of interest" description="Disordered" evidence="2">
    <location>
        <begin position="638"/>
        <end position="661"/>
    </location>
</feature>
<dbReference type="KEGG" id="phet:94292119"/>
<evidence type="ECO:0000313" key="3">
    <source>
        <dbReference type="EMBL" id="KAG5509082.1"/>
    </source>
</evidence>
<organism evidence="3 4">
    <name type="scientific">Porcisia hertigi</name>
    <dbReference type="NCBI Taxonomy" id="2761500"/>
    <lineage>
        <taxon>Eukaryota</taxon>
        <taxon>Discoba</taxon>
        <taxon>Euglenozoa</taxon>
        <taxon>Kinetoplastea</taxon>
        <taxon>Metakinetoplastina</taxon>
        <taxon>Trypanosomatida</taxon>
        <taxon>Trypanosomatidae</taxon>
        <taxon>Leishmaniinae</taxon>
        <taxon>Porcisia</taxon>
    </lineage>
</organism>
<name>A0A836I0D7_9TRYP</name>